<dbReference type="Proteomes" id="UP000219453">
    <property type="component" value="Unassembled WGS sequence"/>
</dbReference>
<sequence>MATKRYLRALFRPHKAFDRWAPRTRVAVGIIVLLCVFNGMSVAYTGDAIAGEVSGTVAVENPERPPDWVCEDSSFDTYGSCDAPRTLQEPLQPAASDALNLVIVNAVVAPLAWILLLAALFVLVSGNVGKSDSDVLDTFSDGVRIAALAAVPGVVRYLFRPVAVERALSEWTYPSSIDGVQTAAVNALFPEGPLWLALVLLSGLWSAAIVYGGARAFFESERTTAVLVGAIALVTTTGSVVLTNDGWITVSSGIGFLLFVAGVAGLLGAYTFISISKSFELIGFSGSEGVTPRPWYVGLHRIAAVCALGLGFVLMDGLAVV</sequence>
<evidence type="ECO:0000256" key="1">
    <source>
        <dbReference type="SAM" id="Phobius"/>
    </source>
</evidence>
<feature type="transmembrane region" description="Helical" evidence="1">
    <location>
        <begin position="224"/>
        <end position="242"/>
    </location>
</feature>
<feature type="transmembrane region" description="Helical" evidence="1">
    <location>
        <begin position="143"/>
        <end position="159"/>
    </location>
</feature>
<accession>A0A285P0A2</accession>
<gene>
    <name evidence="2" type="ORF">SAMN06269185_2287</name>
</gene>
<proteinExistence type="predicted"/>
<keyword evidence="1" id="KW-0472">Membrane</keyword>
<organism evidence="2 3">
    <name type="scientific">Natronoarchaeum philippinense</name>
    <dbReference type="NCBI Taxonomy" id="558529"/>
    <lineage>
        <taxon>Archaea</taxon>
        <taxon>Methanobacteriati</taxon>
        <taxon>Methanobacteriota</taxon>
        <taxon>Stenosarchaea group</taxon>
        <taxon>Halobacteria</taxon>
        <taxon>Halobacteriales</taxon>
        <taxon>Natronoarchaeaceae</taxon>
    </lineage>
</organism>
<reference evidence="2 3" key="1">
    <citation type="submission" date="2017-09" db="EMBL/GenBank/DDBJ databases">
        <authorList>
            <person name="Ehlers B."/>
            <person name="Leendertz F.H."/>
        </authorList>
    </citation>
    <scope>NUCLEOTIDE SEQUENCE [LARGE SCALE GENOMIC DNA]</scope>
    <source>
        <strain evidence="2 3">DSM 27208</strain>
    </source>
</reference>
<dbReference type="EMBL" id="OBEJ01000003">
    <property type="protein sequence ID" value="SNZ14868.1"/>
    <property type="molecule type" value="Genomic_DNA"/>
</dbReference>
<feature type="transmembrane region" description="Helical" evidence="1">
    <location>
        <begin position="194"/>
        <end position="212"/>
    </location>
</feature>
<keyword evidence="1" id="KW-1133">Transmembrane helix</keyword>
<feature type="transmembrane region" description="Helical" evidence="1">
    <location>
        <begin position="98"/>
        <end position="123"/>
    </location>
</feature>
<dbReference type="AlphaFoldDB" id="A0A285P0A2"/>
<evidence type="ECO:0000313" key="2">
    <source>
        <dbReference type="EMBL" id="SNZ14868.1"/>
    </source>
</evidence>
<feature type="transmembrane region" description="Helical" evidence="1">
    <location>
        <begin position="294"/>
        <end position="315"/>
    </location>
</feature>
<name>A0A285P0A2_NATPI</name>
<keyword evidence="1" id="KW-0812">Transmembrane</keyword>
<feature type="transmembrane region" description="Helical" evidence="1">
    <location>
        <begin position="254"/>
        <end position="273"/>
    </location>
</feature>
<dbReference type="OrthoDB" id="116519at2157"/>
<evidence type="ECO:0000313" key="3">
    <source>
        <dbReference type="Proteomes" id="UP000219453"/>
    </source>
</evidence>
<protein>
    <submittedName>
        <fullName evidence="2">Yip1 domain-containing protein</fullName>
    </submittedName>
</protein>
<keyword evidence="3" id="KW-1185">Reference proteome</keyword>